<accession>A0A9P3GDE7</accession>
<feature type="compositionally biased region" description="Polar residues" evidence="1">
    <location>
        <begin position="400"/>
        <end position="413"/>
    </location>
</feature>
<feature type="region of interest" description="Disordered" evidence="1">
    <location>
        <begin position="224"/>
        <end position="284"/>
    </location>
</feature>
<feature type="region of interest" description="Disordered" evidence="1">
    <location>
        <begin position="29"/>
        <end position="100"/>
    </location>
</feature>
<feature type="compositionally biased region" description="Low complexity" evidence="1">
    <location>
        <begin position="424"/>
        <end position="439"/>
    </location>
</feature>
<protein>
    <submittedName>
        <fullName evidence="2">Uncharacterized protein</fullName>
    </submittedName>
</protein>
<organism evidence="2 3">
    <name type="scientific">Phanerochaete sordida</name>
    <dbReference type="NCBI Taxonomy" id="48140"/>
    <lineage>
        <taxon>Eukaryota</taxon>
        <taxon>Fungi</taxon>
        <taxon>Dikarya</taxon>
        <taxon>Basidiomycota</taxon>
        <taxon>Agaricomycotina</taxon>
        <taxon>Agaricomycetes</taxon>
        <taxon>Polyporales</taxon>
        <taxon>Phanerochaetaceae</taxon>
        <taxon>Phanerochaete</taxon>
    </lineage>
</organism>
<keyword evidence="3" id="KW-1185">Reference proteome</keyword>
<reference evidence="2 3" key="1">
    <citation type="submission" date="2021-08" db="EMBL/GenBank/DDBJ databases">
        <title>Draft Genome Sequence of Phanerochaete sordida strain YK-624.</title>
        <authorList>
            <person name="Mori T."/>
            <person name="Dohra H."/>
            <person name="Suzuki T."/>
            <person name="Kawagishi H."/>
            <person name="Hirai H."/>
        </authorList>
    </citation>
    <scope>NUCLEOTIDE SEQUENCE [LARGE SCALE GENOMIC DNA]</scope>
    <source>
        <strain evidence="2 3">YK-624</strain>
    </source>
</reference>
<feature type="compositionally biased region" description="Basic and acidic residues" evidence="1">
    <location>
        <begin position="62"/>
        <end position="74"/>
    </location>
</feature>
<feature type="region of interest" description="Disordered" evidence="1">
    <location>
        <begin position="1"/>
        <end position="20"/>
    </location>
</feature>
<feature type="compositionally biased region" description="Polar residues" evidence="1">
    <location>
        <begin position="44"/>
        <end position="57"/>
    </location>
</feature>
<dbReference type="EMBL" id="BPQB01000023">
    <property type="protein sequence ID" value="GJE91759.1"/>
    <property type="molecule type" value="Genomic_DNA"/>
</dbReference>
<gene>
    <name evidence="2" type="ORF">PsYK624_079100</name>
</gene>
<evidence type="ECO:0000256" key="1">
    <source>
        <dbReference type="SAM" id="MobiDB-lite"/>
    </source>
</evidence>
<feature type="region of interest" description="Disordered" evidence="1">
    <location>
        <begin position="390"/>
        <end position="455"/>
    </location>
</feature>
<evidence type="ECO:0000313" key="2">
    <source>
        <dbReference type="EMBL" id="GJE91759.1"/>
    </source>
</evidence>
<name>A0A9P3GDE7_9APHY</name>
<dbReference type="AlphaFoldDB" id="A0A9P3GDE7"/>
<proteinExistence type="predicted"/>
<evidence type="ECO:0000313" key="3">
    <source>
        <dbReference type="Proteomes" id="UP000703269"/>
    </source>
</evidence>
<comment type="caution">
    <text evidence="2">The sequence shown here is derived from an EMBL/GenBank/DDBJ whole genome shotgun (WGS) entry which is preliminary data.</text>
</comment>
<feature type="compositionally biased region" description="Polar residues" evidence="1">
    <location>
        <begin position="440"/>
        <end position="455"/>
    </location>
</feature>
<dbReference type="Proteomes" id="UP000703269">
    <property type="component" value="Unassembled WGS sequence"/>
</dbReference>
<feature type="compositionally biased region" description="Polar residues" evidence="1">
    <location>
        <begin position="161"/>
        <end position="174"/>
    </location>
</feature>
<feature type="region of interest" description="Disordered" evidence="1">
    <location>
        <begin position="147"/>
        <end position="186"/>
    </location>
</feature>
<feature type="compositionally biased region" description="Basic and acidic residues" evidence="1">
    <location>
        <begin position="7"/>
        <end position="20"/>
    </location>
</feature>
<sequence>MGFFSSRRPEQTEEPLHHDATVVQVIRSRFYGSKQKGKGRETDQSYASSIHSETPNHPDNIPSHDSRSLRKAERQPTSPPTLRPRPPNLTIPTEKPRPTTDVITLTLAQRLDELATANSQGLLDDAEYRLLRQNLFERLAGGSTVPAETPLVPVAGPPKTPSSAHTRRTSSNFHISAPRTPSIASKKSFQSTVSGFLKRTASKKRTSLAIDTAGSDAGSIYSVARSPSMMKQTSESSLRKPRPSTTYEPDSLGSPRRTPASQVFRSDARSIKRAPSLPPSSFPSQTLSAEARIAQMSIIDTLDDDDERLQTAKEIRQEIEVVEAEGRRLLDAFNGLELSTLVRQQRSPSHAPLAAASGILSSPIDAHTLSPTSSLRTGKDPDAMSIVSAHSGLSAKRAPSVSSRSRQLTTSASAPVFQPVSLGRKTSLSSMSTRSRSGTAPSHAQSSPGRYNLKFGSTSSINLTRSTGHLPLPTLSEHEVPYVSSPLRRAASDVPASGGGAGASIATDDDIAALEAEMADIRRRRAEVTARYEARIEYLRARLKGAELREKLLKK</sequence>
<feature type="compositionally biased region" description="Pro residues" evidence="1">
    <location>
        <begin position="77"/>
        <end position="89"/>
    </location>
</feature>
<dbReference type="OrthoDB" id="3367070at2759"/>